<dbReference type="EMBL" id="CM045766">
    <property type="protein sequence ID" value="KAI8002665.1"/>
    <property type="molecule type" value="Genomic_DNA"/>
</dbReference>
<reference evidence="1 2" key="1">
    <citation type="journal article" date="2022" name="Plant J.">
        <title>Chromosome-level genome of Camellia lanceoleosa provides a valuable resource for understanding genome evolution and self-incompatibility.</title>
        <authorList>
            <person name="Gong W."/>
            <person name="Xiao S."/>
            <person name="Wang L."/>
            <person name="Liao Z."/>
            <person name="Chang Y."/>
            <person name="Mo W."/>
            <person name="Hu G."/>
            <person name="Li W."/>
            <person name="Zhao G."/>
            <person name="Zhu H."/>
            <person name="Hu X."/>
            <person name="Ji K."/>
            <person name="Xiang X."/>
            <person name="Song Q."/>
            <person name="Yuan D."/>
            <person name="Jin S."/>
            <person name="Zhang L."/>
        </authorList>
    </citation>
    <scope>NUCLEOTIDE SEQUENCE [LARGE SCALE GENOMIC DNA]</scope>
    <source>
        <strain evidence="1">SQ_2022a</strain>
    </source>
</reference>
<evidence type="ECO:0000313" key="2">
    <source>
        <dbReference type="Proteomes" id="UP001060215"/>
    </source>
</evidence>
<organism evidence="1 2">
    <name type="scientific">Camellia lanceoleosa</name>
    <dbReference type="NCBI Taxonomy" id="1840588"/>
    <lineage>
        <taxon>Eukaryota</taxon>
        <taxon>Viridiplantae</taxon>
        <taxon>Streptophyta</taxon>
        <taxon>Embryophyta</taxon>
        <taxon>Tracheophyta</taxon>
        <taxon>Spermatophyta</taxon>
        <taxon>Magnoliopsida</taxon>
        <taxon>eudicotyledons</taxon>
        <taxon>Gunneridae</taxon>
        <taxon>Pentapetalae</taxon>
        <taxon>asterids</taxon>
        <taxon>Ericales</taxon>
        <taxon>Theaceae</taxon>
        <taxon>Camellia</taxon>
    </lineage>
</organism>
<sequence length="90" mass="9708">MVSFNSLTPQQLFGRLSCPSFVVRLKNSLGNFVSALLVWVVSSVVSLLSAGSPGDMAENMERPSGAVERTDSEHTSKSRDTSLDGGVLYW</sequence>
<keyword evidence="2" id="KW-1185">Reference proteome</keyword>
<gene>
    <name evidence="1" type="ORF">LOK49_LG08G01907</name>
</gene>
<protein>
    <submittedName>
        <fullName evidence="1">Uncharacterized protein</fullName>
    </submittedName>
</protein>
<dbReference type="Proteomes" id="UP001060215">
    <property type="component" value="Chromosome 9"/>
</dbReference>
<accession>A0ACC0GNG7</accession>
<evidence type="ECO:0000313" key="1">
    <source>
        <dbReference type="EMBL" id="KAI8002665.1"/>
    </source>
</evidence>
<name>A0ACC0GNG7_9ERIC</name>
<proteinExistence type="predicted"/>
<comment type="caution">
    <text evidence="1">The sequence shown here is derived from an EMBL/GenBank/DDBJ whole genome shotgun (WGS) entry which is preliminary data.</text>
</comment>